<evidence type="ECO:0000313" key="6">
    <source>
        <dbReference type="Proteomes" id="UP000184480"/>
    </source>
</evidence>
<dbReference type="GO" id="GO:0043565">
    <property type="term" value="F:sequence-specific DNA binding"/>
    <property type="evidence" value="ECO:0007669"/>
    <property type="project" value="InterPro"/>
</dbReference>
<dbReference type="PROSITE" id="PS00041">
    <property type="entry name" value="HTH_ARAC_FAMILY_1"/>
    <property type="match status" value="1"/>
</dbReference>
<dbReference type="PROSITE" id="PS01124">
    <property type="entry name" value="HTH_ARAC_FAMILY_2"/>
    <property type="match status" value="1"/>
</dbReference>
<dbReference type="InterPro" id="IPR014710">
    <property type="entry name" value="RmlC-like_jellyroll"/>
</dbReference>
<feature type="domain" description="HTH araC/xylS-type" evidence="4">
    <location>
        <begin position="186"/>
        <end position="284"/>
    </location>
</feature>
<evidence type="ECO:0000259" key="4">
    <source>
        <dbReference type="PROSITE" id="PS01124"/>
    </source>
</evidence>
<evidence type="ECO:0000256" key="1">
    <source>
        <dbReference type="ARBA" id="ARBA00023015"/>
    </source>
</evidence>
<organism evidence="5 6">
    <name type="scientific">Dysgonomonas macrotermitis</name>
    <dbReference type="NCBI Taxonomy" id="1346286"/>
    <lineage>
        <taxon>Bacteria</taxon>
        <taxon>Pseudomonadati</taxon>
        <taxon>Bacteroidota</taxon>
        <taxon>Bacteroidia</taxon>
        <taxon>Bacteroidales</taxon>
        <taxon>Dysgonomonadaceae</taxon>
        <taxon>Dysgonomonas</taxon>
    </lineage>
</organism>
<dbReference type="InterPro" id="IPR009057">
    <property type="entry name" value="Homeodomain-like_sf"/>
</dbReference>
<dbReference type="PANTHER" id="PTHR43280:SF27">
    <property type="entry name" value="TRANSCRIPTIONAL REGULATOR MTLR"/>
    <property type="match status" value="1"/>
</dbReference>
<keyword evidence="1" id="KW-0805">Transcription regulation</keyword>
<gene>
    <name evidence="5" type="ORF">SAMN05444362_11046</name>
</gene>
<dbReference type="GO" id="GO:0003700">
    <property type="term" value="F:DNA-binding transcription factor activity"/>
    <property type="evidence" value="ECO:0007669"/>
    <property type="project" value="InterPro"/>
</dbReference>
<evidence type="ECO:0000256" key="3">
    <source>
        <dbReference type="ARBA" id="ARBA00023163"/>
    </source>
</evidence>
<sequence>MKRERNIKYGPTLESEGRSFFLDHVHIRWDNQITLHQQDSWELSYVITGRGVRAIGDIIEPFIEGEVILIPPHIPHCWTFDESIHDSEGKIENITIAFYDKLLEESYRVFPELSDVIRKIRQKQNAISFSGETLTKLQTVMTSMASESHAERVSSLIRILNLIASPDTADIVGRPVMEDKKARKMQLIYLYVMNNYQHNISLDEIAQFAGMEKASFCVFFKKMANKPFFSFLTEYRIGSSCQMLLKTSDSISEICIASGFRDVPYFNRVFKKAKNMTPGEYRKNHQMEL</sequence>
<reference evidence="6" key="1">
    <citation type="submission" date="2016-11" db="EMBL/GenBank/DDBJ databases">
        <authorList>
            <person name="Varghese N."/>
            <person name="Submissions S."/>
        </authorList>
    </citation>
    <scope>NUCLEOTIDE SEQUENCE [LARGE SCALE GENOMIC DNA]</scope>
    <source>
        <strain evidence="6">DSM 27370</strain>
    </source>
</reference>
<dbReference type="OrthoDB" id="2569619at2"/>
<dbReference type="Pfam" id="PF12833">
    <property type="entry name" value="HTH_18"/>
    <property type="match status" value="1"/>
</dbReference>
<dbReference type="Proteomes" id="UP000184480">
    <property type="component" value="Unassembled WGS sequence"/>
</dbReference>
<dbReference type="SUPFAM" id="SSF51182">
    <property type="entry name" value="RmlC-like cupins"/>
    <property type="match status" value="1"/>
</dbReference>
<dbReference type="AlphaFoldDB" id="A0A1M5EIE2"/>
<dbReference type="InterPro" id="IPR018060">
    <property type="entry name" value="HTH_AraC"/>
</dbReference>
<keyword evidence="3" id="KW-0804">Transcription</keyword>
<dbReference type="PANTHER" id="PTHR43280">
    <property type="entry name" value="ARAC-FAMILY TRANSCRIPTIONAL REGULATOR"/>
    <property type="match status" value="1"/>
</dbReference>
<proteinExistence type="predicted"/>
<dbReference type="SUPFAM" id="SSF46689">
    <property type="entry name" value="Homeodomain-like"/>
    <property type="match status" value="2"/>
</dbReference>
<dbReference type="SMART" id="SM00342">
    <property type="entry name" value="HTH_ARAC"/>
    <property type="match status" value="1"/>
</dbReference>
<dbReference type="InterPro" id="IPR020449">
    <property type="entry name" value="Tscrpt_reg_AraC-type_HTH"/>
</dbReference>
<dbReference type="STRING" id="1346286.SAMN05444362_11046"/>
<dbReference type="EMBL" id="FQUC01000010">
    <property type="protein sequence ID" value="SHF79009.1"/>
    <property type="molecule type" value="Genomic_DNA"/>
</dbReference>
<keyword evidence="2 5" id="KW-0238">DNA-binding</keyword>
<dbReference type="InterPro" id="IPR011051">
    <property type="entry name" value="RmlC_Cupin_sf"/>
</dbReference>
<keyword evidence="6" id="KW-1185">Reference proteome</keyword>
<accession>A0A1M5EIE2</accession>
<evidence type="ECO:0000313" key="5">
    <source>
        <dbReference type="EMBL" id="SHF79009.1"/>
    </source>
</evidence>
<evidence type="ECO:0000256" key="2">
    <source>
        <dbReference type="ARBA" id="ARBA00023125"/>
    </source>
</evidence>
<dbReference type="RefSeq" id="WP_062182281.1">
    <property type="nucleotide sequence ID" value="NZ_BBXL01000016.1"/>
</dbReference>
<dbReference type="InterPro" id="IPR018062">
    <property type="entry name" value="HTH_AraC-typ_CS"/>
</dbReference>
<dbReference type="Gene3D" id="1.10.10.60">
    <property type="entry name" value="Homeodomain-like"/>
    <property type="match status" value="2"/>
</dbReference>
<dbReference type="Gene3D" id="2.60.120.10">
    <property type="entry name" value="Jelly Rolls"/>
    <property type="match status" value="1"/>
</dbReference>
<protein>
    <submittedName>
        <fullName evidence="5">AraC-type DNA-binding protein</fullName>
    </submittedName>
</protein>
<dbReference type="PRINTS" id="PR00032">
    <property type="entry name" value="HTHARAC"/>
</dbReference>
<name>A0A1M5EIE2_9BACT</name>